<dbReference type="PANTHER" id="PTHR15976">
    <property type="entry name" value="CONSTITUTIVE COACTIVATOR OF PEROXISOME PROLIFERATOR-ACTIVATED RECEPTOR GAMMA"/>
    <property type="match status" value="1"/>
</dbReference>
<evidence type="ECO:0000256" key="4">
    <source>
        <dbReference type="ARBA" id="ARBA00023015"/>
    </source>
</evidence>
<evidence type="ECO:0000256" key="5">
    <source>
        <dbReference type="ARBA" id="ARBA00023159"/>
    </source>
</evidence>
<dbReference type="Proteomes" id="UP000664940">
    <property type="component" value="Unassembled WGS sequence"/>
</dbReference>
<feature type="region of interest" description="Disordered" evidence="12">
    <location>
        <begin position="497"/>
        <end position="551"/>
    </location>
</feature>
<evidence type="ECO:0000256" key="1">
    <source>
        <dbReference type="ARBA" id="ARBA00004123"/>
    </source>
</evidence>
<evidence type="ECO:0000256" key="11">
    <source>
        <dbReference type="ARBA" id="ARBA00081567"/>
    </source>
</evidence>
<keyword evidence="5" id="KW-0010">Activator</keyword>
<keyword evidence="4" id="KW-0805">Transcription regulation</keyword>
<organism evidence="13 14">
    <name type="scientific">Phyllostomus discolor</name>
    <name type="common">pale spear-nosed bat</name>
    <dbReference type="NCBI Taxonomy" id="89673"/>
    <lineage>
        <taxon>Eukaryota</taxon>
        <taxon>Metazoa</taxon>
        <taxon>Chordata</taxon>
        <taxon>Craniata</taxon>
        <taxon>Vertebrata</taxon>
        <taxon>Euteleostomi</taxon>
        <taxon>Mammalia</taxon>
        <taxon>Eutheria</taxon>
        <taxon>Laurasiatheria</taxon>
        <taxon>Chiroptera</taxon>
        <taxon>Yangochiroptera</taxon>
        <taxon>Phyllostomidae</taxon>
        <taxon>Phyllostominae</taxon>
        <taxon>Phyllostomus</taxon>
    </lineage>
</organism>
<evidence type="ECO:0000256" key="2">
    <source>
        <dbReference type="ARBA" id="ARBA00009495"/>
    </source>
</evidence>
<evidence type="ECO:0000256" key="6">
    <source>
        <dbReference type="ARBA" id="ARBA00023163"/>
    </source>
</evidence>
<accession>A0A833YFW5</accession>
<keyword evidence="6" id="KW-0804">Transcription</keyword>
<proteinExistence type="inferred from homology"/>
<dbReference type="GO" id="GO:0045444">
    <property type="term" value="P:fat cell differentiation"/>
    <property type="evidence" value="ECO:0007669"/>
    <property type="project" value="TreeGrafter"/>
</dbReference>
<feature type="compositionally biased region" description="Low complexity" evidence="12">
    <location>
        <begin position="509"/>
        <end position="523"/>
    </location>
</feature>
<evidence type="ECO:0000256" key="12">
    <source>
        <dbReference type="SAM" id="MobiDB-lite"/>
    </source>
</evidence>
<dbReference type="AlphaFoldDB" id="A0A833YFW5"/>
<comment type="subcellular location">
    <subcellularLocation>
        <location evidence="1">Nucleus</location>
    </subcellularLocation>
</comment>
<reference evidence="13 14" key="1">
    <citation type="journal article" date="2020" name="Nature">
        <title>Six reference-quality genomes reveal evolution of bat adaptations.</title>
        <authorList>
            <person name="Jebb D."/>
            <person name="Huang Z."/>
            <person name="Pippel M."/>
            <person name="Hughes G.M."/>
            <person name="Lavrichenko K."/>
            <person name="Devanna P."/>
            <person name="Winkler S."/>
            <person name="Jermiin L.S."/>
            <person name="Skirmuntt E.C."/>
            <person name="Katzourakis A."/>
            <person name="Burkitt-Gray L."/>
            <person name="Ray D.A."/>
            <person name="Sullivan K.A.M."/>
            <person name="Roscito J.G."/>
            <person name="Kirilenko B.M."/>
            <person name="Davalos L.M."/>
            <person name="Corthals A.P."/>
            <person name="Power M.L."/>
            <person name="Jones G."/>
            <person name="Ransome R.D."/>
            <person name="Dechmann D.K.N."/>
            <person name="Locatelli A.G."/>
            <person name="Puechmaille S.J."/>
            <person name="Fedrigo O."/>
            <person name="Jarvis E.D."/>
            <person name="Hiller M."/>
            <person name="Vernes S.C."/>
            <person name="Myers E.W."/>
            <person name="Teeling E.C."/>
        </authorList>
    </citation>
    <scope>NUCLEOTIDE SEQUENCE [LARGE SCALE GENOMIC DNA]</scope>
    <source>
        <strain evidence="13">Bat1K_MPI-CBG_1</strain>
    </source>
</reference>
<comment type="caution">
    <text evidence="13">The sequence shown here is derived from an EMBL/GenBank/DDBJ whole genome shotgun (WGS) entry which is preliminary data.</text>
</comment>
<evidence type="ECO:0000256" key="3">
    <source>
        <dbReference type="ARBA" id="ARBA00022782"/>
    </source>
</evidence>
<evidence type="ECO:0000256" key="7">
    <source>
        <dbReference type="ARBA" id="ARBA00023242"/>
    </source>
</evidence>
<keyword evidence="7" id="KW-0539">Nucleus</keyword>
<evidence type="ECO:0000256" key="10">
    <source>
        <dbReference type="ARBA" id="ARBA00067859"/>
    </source>
</evidence>
<evidence type="ECO:0000313" key="13">
    <source>
        <dbReference type="EMBL" id="KAF6072998.1"/>
    </source>
</evidence>
<comment type="similarity">
    <text evidence="2">Belongs to the constitutive coactivator of PPAR-gamma family.</text>
</comment>
<dbReference type="Gene3D" id="3.40.50.1010">
    <property type="entry name" value="5'-nuclease"/>
    <property type="match status" value="1"/>
</dbReference>
<protein>
    <recommendedName>
        <fullName evidence="10">Constitutive coactivator of peroxisome proliferator-activated receptor gamma</fullName>
    </recommendedName>
    <alternativeName>
        <fullName evidence="11">Protein FAM120B</fullName>
    </alternativeName>
</protein>
<evidence type="ECO:0000256" key="8">
    <source>
        <dbReference type="ARBA" id="ARBA00057492"/>
    </source>
</evidence>
<dbReference type="InterPro" id="IPR026784">
    <property type="entry name" value="Coact_PPARg"/>
</dbReference>
<dbReference type="FunFam" id="3.40.50.1010:FF:000013">
    <property type="entry name" value="Constitutive coactivator of peroxisome proliferator-activated receptor gamma"/>
    <property type="match status" value="1"/>
</dbReference>
<dbReference type="SUPFAM" id="SSF88723">
    <property type="entry name" value="PIN domain-like"/>
    <property type="match status" value="1"/>
</dbReference>
<dbReference type="InterPro" id="IPR029060">
    <property type="entry name" value="PIN-like_dom_sf"/>
</dbReference>
<keyword evidence="3" id="KW-0221">Differentiation</keyword>
<sequence length="551" mass="62006">MGVRGLHGFVGSSCPQVCTEVNFRELAEQHRSEHPGRAPTIVVDAMCCLRYWYTPESWVCGGQWKEYFSVLEDFVRTFTAAGIRLVFFFDGMVEQDKRDEWVRRRLKNGREIARIFHYLRAHGEQPGRSMFFIPSGLAVFTRFALKTLGQDTMCSLQEADYEVAAYGRQNGCLGILGEDTDYLIYDTCPYFSISELCLDSLTTIMLCRQKLCASLGLSLPDLPLLACLLGNDIVPEGTFETFRYKCLSSYTSVRENCDKKGSVVFAVADHISKVLRSHQGERKLEEMLPLGPNKALFYKAMASYLLPGQKSPWISQTPKAVTTLDKQEVPMSSDPESKQEVPTNLEPEIKQQVTMVSDTEILEVDALCLEDLHAFLAQALCLQGKSAGQLADLQLDHVDPRAVQLGSLLVRGLTTLVLVNSACGFPWRTSELMPWNVFDGKLFHEKYLQSARGCSAEALVEQSRSRLARFHQLKSVVCKACLGEGRRIVSQQLWRPHHTGRWGRQGPGSHRTSSGHSRSSQGQYWRDQGPGSRHHESDPWRRHAPSSGWSN</sequence>
<dbReference type="GO" id="GO:0035357">
    <property type="term" value="P:peroxisome proliferator activated receptor signaling pathway"/>
    <property type="evidence" value="ECO:0007669"/>
    <property type="project" value="TreeGrafter"/>
</dbReference>
<name>A0A833YFW5_9CHIR</name>
<comment type="subunit">
    <text evidence="9">Interacts with ESR1 and RXRA. Interacts with PPARG; in a ligand-independent manner.</text>
</comment>
<dbReference type="CDD" id="cd18672">
    <property type="entry name" value="PIN_FAM120B-like"/>
    <property type="match status" value="1"/>
</dbReference>
<dbReference type="GO" id="GO:0005634">
    <property type="term" value="C:nucleus"/>
    <property type="evidence" value="ECO:0007669"/>
    <property type="project" value="UniProtKB-SubCell"/>
</dbReference>
<evidence type="ECO:0000256" key="9">
    <source>
        <dbReference type="ARBA" id="ARBA00065429"/>
    </source>
</evidence>
<comment type="function">
    <text evidence="8">Functions as a transactivator of PPARG and ESR1. Functions in adipogenesis through PPARG activation.</text>
</comment>
<evidence type="ECO:0000313" key="14">
    <source>
        <dbReference type="Proteomes" id="UP000664940"/>
    </source>
</evidence>
<gene>
    <name evidence="13" type="ORF">HJG60_004747</name>
</gene>
<dbReference type="PANTHER" id="PTHR15976:SF17">
    <property type="entry name" value="CONSTITUTIVE COACTIVATOR OF PEROXISOME PROLIFERATOR-ACTIVATED RECEPTOR GAMMA"/>
    <property type="match status" value="1"/>
</dbReference>
<dbReference type="EMBL" id="JABVXQ010000019">
    <property type="protein sequence ID" value="KAF6072998.1"/>
    <property type="molecule type" value="Genomic_DNA"/>
</dbReference>